<dbReference type="RGD" id="1588866">
    <property type="gene designation" value="Dydc2"/>
</dbReference>
<dbReference type="InterPro" id="IPR049630">
    <property type="entry name" value="DYDC-like_DD"/>
</dbReference>
<gene>
    <name evidence="5" type="primary">Dydc2</name>
    <name evidence="3" type="ORF">rCG_38612</name>
</gene>
<sequence>METAYLKKCFGNTLTQALAEVARVQPNDPIEYLAHWLYHHRNITKAEEKKKQEELQLQEVHDSNSKEAKATATLKEGSYQIKQKCEKRHQELPSTSVSSDQTPALQEDLALREEKSTRQEAPPGVSNVITKTPQNAIPS</sequence>
<dbReference type="PANTHER" id="PTHR23356:SF3">
    <property type="entry name" value="DPY30 DOMAIN-CONTAINING PROTEIN 2"/>
    <property type="match status" value="1"/>
</dbReference>
<name>A6K9L2_RAT</name>
<evidence type="ECO:0000256" key="1">
    <source>
        <dbReference type="ARBA" id="ARBA00010849"/>
    </source>
</evidence>
<evidence type="ECO:0000313" key="5">
    <source>
        <dbReference type="RGD" id="1588866"/>
    </source>
</evidence>
<dbReference type="AlphaFoldDB" id="A6K9L2"/>
<dbReference type="CDD" id="cd22966">
    <property type="entry name" value="DD_DYDC-like"/>
    <property type="match status" value="1"/>
</dbReference>
<feature type="compositionally biased region" description="Polar residues" evidence="2">
    <location>
        <begin position="127"/>
        <end position="139"/>
    </location>
</feature>
<dbReference type="Proteomes" id="UP000234681">
    <property type="component" value="Chromosome 16"/>
</dbReference>
<dbReference type="GO" id="GO:0048188">
    <property type="term" value="C:Set1C/COMPASS complex"/>
    <property type="evidence" value="ECO:0007669"/>
    <property type="project" value="InterPro"/>
</dbReference>
<protein>
    <submittedName>
        <fullName evidence="3">RCG38612, isoform CRA_a</fullName>
    </submittedName>
</protein>
<reference evidence="3" key="1">
    <citation type="journal article" date="2005" name="Genome Res.">
        <title>Gene and alternative splicing annotation with AIR.</title>
        <authorList>
            <person name="Florea L."/>
            <person name="Di Francesco V."/>
            <person name="Miller J."/>
            <person name="Turner R."/>
            <person name="Yao A."/>
            <person name="Harris M."/>
            <person name="Walenz B."/>
            <person name="Mobarry C."/>
            <person name="Merkulov G.V."/>
            <person name="Charlab R."/>
            <person name="Dew I."/>
            <person name="Deng Z."/>
            <person name="Istrail S."/>
            <person name="Li P."/>
            <person name="Sutton G."/>
        </authorList>
    </citation>
    <scope>NUCLEOTIDE SEQUENCE</scope>
    <source>
        <strain evidence="3">BN</strain>
    </source>
</reference>
<evidence type="ECO:0000256" key="2">
    <source>
        <dbReference type="SAM" id="MobiDB-lite"/>
    </source>
</evidence>
<dbReference type="PANTHER" id="PTHR23356">
    <property type="entry name" value="DPY30-RELATED"/>
    <property type="match status" value="1"/>
</dbReference>
<dbReference type="EMBL" id="CH474031">
    <property type="protein sequence ID" value="EDL90873.1"/>
    <property type="molecule type" value="Genomic_DNA"/>
</dbReference>
<dbReference type="InterPro" id="IPR037856">
    <property type="entry name" value="Sdc1/DPY30"/>
</dbReference>
<accession>A6K9L2</accession>
<reference evidence="3 4" key="2">
    <citation type="submission" date="2005-09" db="EMBL/GenBank/DDBJ databases">
        <authorList>
            <person name="Mural R.J."/>
            <person name="Li P.W."/>
            <person name="Adams M.D."/>
            <person name="Amanatides P.G."/>
            <person name="Baden-Tillson H."/>
            <person name="Barnstead M."/>
            <person name="Chin S.H."/>
            <person name="Dew I."/>
            <person name="Evans C.A."/>
            <person name="Ferriera S."/>
            <person name="Flanigan M."/>
            <person name="Fosler C."/>
            <person name="Glodek A."/>
            <person name="Gu Z."/>
            <person name="Holt R.A."/>
            <person name="Jennings D."/>
            <person name="Kraft C.L."/>
            <person name="Lu F."/>
            <person name="Nguyen T."/>
            <person name="Nusskern D.R."/>
            <person name="Pfannkoch C.M."/>
            <person name="Sitter C."/>
            <person name="Sutton G.G."/>
            <person name="Venter J.C."/>
            <person name="Wang Z."/>
            <person name="Woodage T."/>
            <person name="Zheng X.H."/>
            <person name="Zhong F."/>
        </authorList>
    </citation>
    <scope>NUCLEOTIDE SEQUENCE [LARGE SCALE GENOMIC DNA]</scope>
    <source>
        <strain evidence="3">BN</strain>
        <strain evidence="4">BN, Sprague-Dawley</strain>
    </source>
</reference>
<proteinExistence type="inferred from homology"/>
<feature type="compositionally biased region" description="Basic and acidic residues" evidence="2">
    <location>
        <begin position="109"/>
        <end position="118"/>
    </location>
</feature>
<organism evidence="3 4">
    <name type="scientific">Rattus norvegicus</name>
    <name type="common">Rat</name>
    <dbReference type="NCBI Taxonomy" id="10116"/>
    <lineage>
        <taxon>Eukaryota</taxon>
        <taxon>Metazoa</taxon>
        <taxon>Chordata</taxon>
        <taxon>Craniata</taxon>
        <taxon>Vertebrata</taxon>
        <taxon>Euteleostomi</taxon>
        <taxon>Mammalia</taxon>
        <taxon>Eutheria</taxon>
        <taxon>Euarchontoglires</taxon>
        <taxon>Glires</taxon>
        <taxon>Rodentia</taxon>
        <taxon>Myomorpha</taxon>
        <taxon>Muroidea</taxon>
        <taxon>Muridae</taxon>
        <taxon>Murinae</taxon>
        <taxon>Rattus</taxon>
    </lineage>
</organism>
<dbReference type="EMBL" id="CH474031">
    <property type="protein sequence ID" value="EDL90875.1"/>
    <property type="molecule type" value="Genomic_DNA"/>
</dbReference>
<feature type="region of interest" description="Disordered" evidence="2">
    <location>
        <begin position="85"/>
        <end position="139"/>
    </location>
</feature>
<evidence type="ECO:0000313" key="3">
    <source>
        <dbReference type="EMBL" id="EDL90873.1"/>
    </source>
</evidence>
<dbReference type="InterPro" id="IPR007858">
    <property type="entry name" value="Dpy-30_motif"/>
</dbReference>
<dbReference type="Gene3D" id="1.20.890.10">
    <property type="entry name" value="cAMP-dependent protein kinase regulatory subunit, dimerization-anchoring domain"/>
    <property type="match status" value="1"/>
</dbReference>
<evidence type="ECO:0000313" key="4">
    <source>
        <dbReference type="Proteomes" id="UP000234681"/>
    </source>
</evidence>
<comment type="similarity">
    <text evidence="1">Belongs to the dpy-30 family.</text>
</comment>
<dbReference type="EMBL" id="CH474031">
    <property type="protein sequence ID" value="EDL90874.1"/>
    <property type="molecule type" value="Genomic_DNA"/>
</dbReference>
<dbReference type="Pfam" id="PF05186">
    <property type="entry name" value="Dpy-30"/>
    <property type="match status" value="1"/>
</dbReference>
<dbReference type="AGR" id="RGD:1588866"/>
<feature type="compositionally biased region" description="Polar residues" evidence="2">
    <location>
        <begin position="92"/>
        <end position="104"/>
    </location>
</feature>